<dbReference type="GO" id="GO:0000298">
    <property type="term" value="F:endopolyphosphatase activity"/>
    <property type="evidence" value="ECO:0007669"/>
    <property type="project" value="TreeGrafter"/>
</dbReference>
<evidence type="ECO:0000256" key="2">
    <source>
        <dbReference type="ARBA" id="ARBA00022801"/>
    </source>
</evidence>
<reference evidence="4" key="2">
    <citation type="submission" date="2025-09" db="UniProtKB">
        <authorList>
            <consortium name="Ensembl"/>
        </authorList>
    </citation>
    <scope>IDENTIFICATION</scope>
</reference>
<dbReference type="GO" id="GO:1901911">
    <property type="term" value="P:adenosine 5'-(hexahydrogen pentaphosphate) catabolic process"/>
    <property type="evidence" value="ECO:0007669"/>
    <property type="project" value="TreeGrafter"/>
</dbReference>
<keyword evidence="2" id="KW-0378">Hydrolase</keyword>
<dbReference type="GO" id="GO:0005737">
    <property type="term" value="C:cytoplasm"/>
    <property type="evidence" value="ECO:0007669"/>
    <property type="project" value="TreeGrafter"/>
</dbReference>
<dbReference type="PANTHER" id="PTHR12629:SF0">
    <property type="entry name" value="DIPHOSPHOINOSITOL-POLYPHOSPHATE DIPHOSPHATASE"/>
    <property type="match status" value="1"/>
</dbReference>
<evidence type="ECO:0000256" key="1">
    <source>
        <dbReference type="ARBA" id="ARBA00022723"/>
    </source>
</evidence>
<dbReference type="GO" id="GO:0005634">
    <property type="term" value="C:nucleus"/>
    <property type="evidence" value="ECO:0007669"/>
    <property type="project" value="TreeGrafter"/>
</dbReference>
<sequence length="91" mass="9983">NQERKHRTYVYILIVTEILEDWEDSVNIGRKRGWFSVDAAIECLQGHKPVQATYLQKHKQGGPAGVDSATVNNGATPVAAATEDKAATHPI</sequence>
<accession>S4RKX0</accession>
<dbReference type="GO" id="GO:0034432">
    <property type="term" value="F:bis(5'-adenosyl)-pentaphosphatase activity"/>
    <property type="evidence" value="ECO:0007669"/>
    <property type="project" value="TreeGrafter"/>
</dbReference>
<dbReference type="GO" id="GO:0071543">
    <property type="term" value="P:diphosphoinositol polyphosphate metabolic process"/>
    <property type="evidence" value="ECO:0007669"/>
    <property type="project" value="TreeGrafter"/>
</dbReference>
<feature type="compositionally biased region" description="Basic and acidic residues" evidence="3">
    <location>
        <begin position="82"/>
        <end position="91"/>
    </location>
</feature>
<dbReference type="AlphaFoldDB" id="S4RKX0"/>
<evidence type="ECO:0000256" key="3">
    <source>
        <dbReference type="SAM" id="MobiDB-lite"/>
    </source>
</evidence>
<organism evidence="4">
    <name type="scientific">Petromyzon marinus</name>
    <name type="common">Sea lamprey</name>
    <dbReference type="NCBI Taxonomy" id="7757"/>
    <lineage>
        <taxon>Eukaryota</taxon>
        <taxon>Metazoa</taxon>
        <taxon>Chordata</taxon>
        <taxon>Craniata</taxon>
        <taxon>Vertebrata</taxon>
        <taxon>Cyclostomata</taxon>
        <taxon>Hyperoartia</taxon>
        <taxon>Petromyzontiformes</taxon>
        <taxon>Petromyzontidae</taxon>
        <taxon>Petromyzon</taxon>
    </lineage>
</organism>
<dbReference type="GO" id="GO:0008486">
    <property type="term" value="F:diphosphoinositol-polyphosphate diphosphatase activity"/>
    <property type="evidence" value="ECO:0007669"/>
    <property type="project" value="TreeGrafter"/>
</dbReference>
<dbReference type="GO" id="GO:1901907">
    <property type="term" value="P:diadenosine pentaphosphate catabolic process"/>
    <property type="evidence" value="ECO:0007669"/>
    <property type="project" value="TreeGrafter"/>
</dbReference>
<dbReference type="GO" id="GO:0034431">
    <property type="term" value="F:bis(5'-adenosyl)-hexaphosphatase activity"/>
    <property type="evidence" value="ECO:0007669"/>
    <property type="project" value="TreeGrafter"/>
</dbReference>
<dbReference type="GO" id="GO:0046872">
    <property type="term" value="F:metal ion binding"/>
    <property type="evidence" value="ECO:0007669"/>
    <property type="project" value="UniProtKB-KW"/>
</dbReference>
<dbReference type="Gene3D" id="3.90.79.10">
    <property type="entry name" value="Nucleoside Triphosphate Pyrophosphohydrolase"/>
    <property type="match status" value="1"/>
</dbReference>
<feature type="region of interest" description="Disordered" evidence="3">
    <location>
        <begin position="59"/>
        <end position="91"/>
    </location>
</feature>
<name>S4RKX0_PETMA</name>
<reference evidence="4" key="1">
    <citation type="submission" date="2025-08" db="UniProtKB">
        <authorList>
            <consortium name="Ensembl"/>
        </authorList>
    </citation>
    <scope>IDENTIFICATION</scope>
</reference>
<dbReference type="PANTHER" id="PTHR12629">
    <property type="entry name" value="DIPHOSPHOINOSITOL POLYPHOSPHATE PHOSPHOHYDROLASE"/>
    <property type="match status" value="1"/>
</dbReference>
<dbReference type="STRING" id="7757.ENSPMAP00000005853"/>
<keyword evidence="1" id="KW-0479">Metal-binding</keyword>
<dbReference type="GeneTree" id="ENSGT00940000157882"/>
<proteinExistence type="predicted"/>
<dbReference type="Ensembl" id="ENSPMAT00000005880.1">
    <property type="protein sequence ID" value="ENSPMAP00000005853.1"/>
    <property type="gene ID" value="ENSPMAG00000005320.1"/>
</dbReference>
<protein>
    <submittedName>
        <fullName evidence="4">Nudix hydrolase 3</fullName>
    </submittedName>
</protein>
<evidence type="ECO:0000313" key="4">
    <source>
        <dbReference type="Ensembl" id="ENSPMAP00000005853.1"/>
    </source>
</evidence>
<dbReference type="GO" id="GO:1901909">
    <property type="term" value="P:diadenosine hexaphosphate catabolic process"/>
    <property type="evidence" value="ECO:0007669"/>
    <property type="project" value="TreeGrafter"/>
</dbReference>
<dbReference type="HOGENOM" id="CLU_037162_1_2_1"/>
<dbReference type="OMA" id="ITPQHHT"/>